<feature type="non-terminal residue" evidence="1">
    <location>
        <position position="594"/>
    </location>
</feature>
<dbReference type="Gene3D" id="3.80.10.10">
    <property type="entry name" value="Ribonuclease Inhibitor"/>
    <property type="match status" value="1"/>
</dbReference>
<protein>
    <recommendedName>
        <fullName evidence="3">F-box domain-containing protein</fullName>
    </recommendedName>
</protein>
<evidence type="ECO:0008006" key="3">
    <source>
        <dbReference type="Google" id="ProtNLM"/>
    </source>
</evidence>
<evidence type="ECO:0000313" key="1">
    <source>
        <dbReference type="EMBL" id="KAG0284687.1"/>
    </source>
</evidence>
<comment type="caution">
    <text evidence="1">The sequence shown here is derived from an EMBL/GenBank/DDBJ whole genome shotgun (WGS) entry which is preliminary data.</text>
</comment>
<dbReference type="OrthoDB" id="2398163at2759"/>
<dbReference type="Proteomes" id="UP000823405">
    <property type="component" value="Unassembled WGS sequence"/>
</dbReference>
<dbReference type="InterPro" id="IPR032675">
    <property type="entry name" value="LRR_dom_sf"/>
</dbReference>
<proteinExistence type="predicted"/>
<accession>A0A9P6QNQ7</accession>
<gene>
    <name evidence="1" type="ORF">BGZ97_008088</name>
</gene>
<reference evidence="1" key="1">
    <citation type="journal article" date="2020" name="Fungal Divers.">
        <title>Resolving the Mortierellaceae phylogeny through synthesis of multi-gene phylogenetics and phylogenomics.</title>
        <authorList>
            <person name="Vandepol N."/>
            <person name="Liber J."/>
            <person name="Desiro A."/>
            <person name="Na H."/>
            <person name="Kennedy M."/>
            <person name="Barry K."/>
            <person name="Grigoriev I.V."/>
            <person name="Miller A.N."/>
            <person name="O'Donnell K."/>
            <person name="Stajich J.E."/>
            <person name="Bonito G."/>
        </authorList>
    </citation>
    <scope>NUCLEOTIDE SEQUENCE</scope>
    <source>
        <strain evidence="1">NVP60</strain>
    </source>
</reference>
<keyword evidence="2" id="KW-1185">Reference proteome</keyword>
<organism evidence="1 2">
    <name type="scientific">Linnemannia gamsii</name>
    <dbReference type="NCBI Taxonomy" id="64522"/>
    <lineage>
        <taxon>Eukaryota</taxon>
        <taxon>Fungi</taxon>
        <taxon>Fungi incertae sedis</taxon>
        <taxon>Mucoromycota</taxon>
        <taxon>Mortierellomycotina</taxon>
        <taxon>Mortierellomycetes</taxon>
        <taxon>Mortierellales</taxon>
        <taxon>Mortierellaceae</taxon>
        <taxon>Linnemannia</taxon>
    </lineage>
</organism>
<name>A0A9P6QNQ7_9FUNG</name>
<sequence>MTQSPLEPLSLTPSPAPARPLSPLDLPELLQRVFSFIDRYTLANTVVHVCRQWLLLTHHRLSREITWDVNWQPSQPKYALTGLPGAERLVLNCCQSGFKWRGTDLHKALVALQRPPSRWSPLSRWYWSTSKSIAGFSDIPLREIVLTVSNNCTDDWIYNLAFPQSLTSLTIDKTPWASLDVGRILAICPLLEHLYLSSSLVVKPWTSRGKEALPERLPLRSLVLKRPYNSQSWIEDLLTITPDLEDLKLIGIVKNGNEQPWNWRHFCDHLQSLSLPLKQFHYSTAKVFPTEYELEEMVFTICPNAKERTFQLYNLTSRVLSGLMEQLVFLTALDILLPDHTNCHSDGWLLHYLDDGSRYTALPLHQLLCEGSVLRHLKTLKMPYMADLLDLFHRNTMYGTVKVMQEISTLTVPGIWICQDLDTLHLELHSHGVGRRRELQNLRIACGYISRVCPHLQDLHIVFPPNCMYPNITEPVCSQLYDLQAGLCLLSRLRSLERLRLECLGSKCDISEINWLCRSGRTAEHRARRKAIVDGWGDRLETKAILSEGARQMYNTTPHVILGPRAKDEQLMKSLNNLGLLKDVKEMVEEMDTD</sequence>
<dbReference type="SUPFAM" id="SSF52047">
    <property type="entry name" value="RNI-like"/>
    <property type="match status" value="1"/>
</dbReference>
<dbReference type="EMBL" id="JAAAIN010003653">
    <property type="protein sequence ID" value="KAG0284687.1"/>
    <property type="molecule type" value="Genomic_DNA"/>
</dbReference>
<dbReference type="AlphaFoldDB" id="A0A9P6QNQ7"/>
<evidence type="ECO:0000313" key="2">
    <source>
        <dbReference type="Proteomes" id="UP000823405"/>
    </source>
</evidence>